<protein>
    <submittedName>
        <fullName evidence="3">Phage minor structural protein GP20</fullName>
    </submittedName>
</protein>
<dbReference type="Pfam" id="PF06810">
    <property type="entry name" value="Phage_scaffold"/>
    <property type="match status" value="1"/>
</dbReference>
<keyword evidence="1" id="KW-0175">Coiled coil</keyword>
<organism evidence="3 4">
    <name type="scientific">Paenibacillus larvae subsp. larvae</name>
    <dbReference type="NCBI Taxonomy" id="147375"/>
    <lineage>
        <taxon>Bacteria</taxon>
        <taxon>Bacillati</taxon>
        <taxon>Bacillota</taxon>
        <taxon>Bacilli</taxon>
        <taxon>Bacillales</taxon>
        <taxon>Paenibacillaceae</taxon>
        <taxon>Paenibacillus</taxon>
    </lineage>
</organism>
<accession>A0A2L1U427</accession>
<evidence type="ECO:0000313" key="4">
    <source>
        <dbReference type="Proteomes" id="UP000239833"/>
    </source>
</evidence>
<dbReference type="EMBL" id="CP019655">
    <property type="protein sequence ID" value="AVF27689.1"/>
    <property type="molecule type" value="Genomic_DNA"/>
</dbReference>
<dbReference type="STRING" id="147375.BXP28_08880"/>
<feature type="compositionally biased region" description="Basic and acidic residues" evidence="2">
    <location>
        <begin position="172"/>
        <end position="188"/>
    </location>
</feature>
<proteinExistence type="predicted"/>
<reference evidence="4" key="1">
    <citation type="submission" date="2017-02" db="EMBL/GenBank/DDBJ databases">
        <title>Delineation of Paenibacillus larvae strains originating from foulbrood outbreaks.</title>
        <authorList>
            <person name="Beims H."/>
            <person name="Bunk B."/>
            <person name="Sproeer C."/>
            <person name="Mohr K.I."/>
            <person name="Pradella S."/>
            <person name="Guenther G."/>
            <person name="Rohde M."/>
            <person name="von der Ohe W."/>
            <person name="Steinert M."/>
        </authorList>
    </citation>
    <scope>NUCLEOTIDE SEQUENCE [LARGE SCALE GENOMIC DNA]</scope>
    <source>
        <strain evidence="4">Eric_III</strain>
    </source>
</reference>
<evidence type="ECO:0000313" key="3">
    <source>
        <dbReference type="EMBL" id="AVF27689.1"/>
    </source>
</evidence>
<feature type="region of interest" description="Disordered" evidence="2">
    <location>
        <begin position="159"/>
        <end position="188"/>
    </location>
</feature>
<evidence type="ECO:0000256" key="1">
    <source>
        <dbReference type="SAM" id="Coils"/>
    </source>
</evidence>
<dbReference type="RefSeq" id="WP_079940371.1">
    <property type="nucleotide sequence ID" value="NZ_CP019655.1"/>
</dbReference>
<dbReference type="Proteomes" id="UP000239833">
    <property type="component" value="Chromosome"/>
</dbReference>
<evidence type="ECO:0000256" key="2">
    <source>
        <dbReference type="SAM" id="MobiDB-lite"/>
    </source>
</evidence>
<dbReference type="AlphaFoldDB" id="A0A2L1U427"/>
<gene>
    <name evidence="3" type="ORF">ERICIII_03579</name>
</gene>
<name>A0A2L1U427_9BACL</name>
<feature type="coiled-coil region" evidence="1">
    <location>
        <begin position="38"/>
        <end position="96"/>
    </location>
</feature>
<dbReference type="InterPro" id="IPR009636">
    <property type="entry name" value="SCAF"/>
</dbReference>
<sequence length="213" mass="23878">MEWLKKLLEGKGLTAEQIQSIVGGVEENYKGYIPKHRFDEVNEAKKQLETEIKDRDKQLSELKKNVGNNEELKKQIEQLQGENQTKDEEYQAKIKDMTVSTAIKLALAGKAHDPDLIATLLDKSKIEVNEDGTIKSGLDDQVKALQESKAFLFVQNDQTSPRFKGASPADGVDGKGGEGKNPWSKEHFNLTEQGRLLRENPDLAKEMMAVVNK</sequence>